<dbReference type="Proteomes" id="UP000028878">
    <property type="component" value="Unassembled WGS sequence"/>
</dbReference>
<evidence type="ECO:0000313" key="2">
    <source>
        <dbReference type="EMBL" id="CDN87329.1"/>
    </source>
</evidence>
<reference evidence="3" key="1">
    <citation type="submission" date="2014-11" db="EMBL/GenBank/DDBJ databases">
        <title>Draft genome sequence of Hydrogenophaga intermedia S1.</title>
        <authorList>
            <person name="Gan H.M."/>
            <person name="Chew T.H."/>
            <person name="Stolz A."/>
        </authorList>
    </citation>
    <scope>NUCLEOTIDE SEQUENCE [LARGE SCALE GENOMIC DNA]</scope>
    <source>
        <strain evidence="3">S1</strain>
    </source>
</reference>
<gene>
    <name evidence="2" type="ORF">BN948_01749</name>
</gene>
<feature type="region of interest" description="Disordered" evidence="1">
    <location>
        <begin position="1"/>
        <end position="29"/>
    </location>
</feature>
<accession>A0A1L1PHU8</accession>
<dbReference type="RefSeq" id="WP_035621197.1">
    <property type="nucleotide sequence ID" value="NZ_CCAE010000010.1"/>
</dbReference>
<organism evidence="2 3">
    <name type="scientific">Hydrogenophaga intermedia</name>
    <dbReference type="NCBI Taxonomy" id="65786"/>
    <lineage>
        <taxon>Bacteria</taxon>
        <taxon>Pseudomonadati</taxon>
        <taxon>Pseudomonadota</taxon>
        <taxon>Betaproteobacteria</taxon>
        <taxon>Burkholderiales</taxon>
        <taxon>Comamonadaceae</taxon>
        <taxon>Hydrogenophaga</taxon>
    </lineage>
</organism>
<dbReference type="AlphaFoldDB" id="A0A1L1PHU8"/>
<protein>
    <submittedName>
        <fullName evidence="2">Uncharacterized protein</fullName>
    </submittedName>
</protein>
<proteinExistence type="predicted"/>
<evidence type="ECO:0000256" key="1">
    <source>
        <dbReference type="SAM" id="MobiDB-lite"/>
    </source>
</evidence>
<name>A0A1L1PHU8_HYDIT</name>
<dbReference type="EMBL" id="CCAE010000010">
    <property type="protein sequence ID" value="CDN87329.1"/>
    <property type="molecule type" value="Genomic_DNA"/>
</dbReference>
<sequence>MPTPRADSYSGTPGAPLYAGIEPPSSGGPLRQITDITFRSTSGSPQSNVPVTFGQPFKLTEFDPSTESLYGLVDGSVVPLQFDAVASHKSSTNARLAVISAQIPALAANGTKAMQIWAGDKFTQPSGSFNTDGWDPVVVATIGGVAWTAAPRAQLLAQIAANTGIRLNGPVAKEFRVSVPFKNPSNADHAHLRLHVDVCFYANGSIYTDFIFENGWLLQASPADLTYSVSCTQGAGGSAIFTQASFTHRHHARWHKEVWSGAGEQVRPLHNKAYFLDSKATWNYNRERSVASGALTTIQNNLSMGGTGPMATGGLTTDMPGTGGRDEIAPIPKWCAMWLLSQDERAWQAMLRNADASATAPVHFRDQTSGLPVDVVSRPNIAVRFGTSSPSVPSGSANPTWTPDIAHQGSYCYIPYLVTGRNFYLEEMTFWTAWNIAAVDPSGRGTSQGHMGSEQLRGAAWGFRSILECAFALPDNHAQKTYFRTIANNNIAFFNTNFTVDGDNTYIFKLGGLKGIYNDNEIPGYENDFFMYVASWAIENGETGLQATFNNIARYGVGRFTAAVQALGFCTSKGAHYWNVSRSGGNPITDWATYGTANGSGPTCGTVANGDGAYPDWAEGYAAVSRGMLGAATNAGHADGAAAYARWLTFTPNLAPDFANSPQYDIVPR</sequence>
<evidence type="ECO:0000313" key="3">
    <source>
        <dbReference type="Proteomes" id="UP000028878"/>
    </source>
</evidence>
<keyword evidence="3" id="KW-1185">Reference proteome</keyword>